<dbReference type="Pfam" id="PF01381">
    <property type="entry name" value="HTH_3"/>
    <property type="match status" value="1"/>
</dbReference>
<evidence type="ECO:0000313" key="3">
    <source>
        <dbReference type="Proteomes" id="UP000004892"/>
    </source>
</evidence>
<gene>
    <name evidence="2" type="ORF">HMPREF9449_01779</name>
</gene>
<sequence length="101" mass="11625">MTQIDIKKLQGLPTGEDLLKEKYGERGSEQRAEFNAKAMAWYYAEILRGTRKNKHITQEELANKIGRERSYIARLERGETDMQLSTFLQISHALGLEIKIG</sequence>
<dbReference type="InterPro" id="IPR001387">
    <property type="entry name" value="Cro/C1-type_HTH"/>
</dbReference>
<dbReference type="GO" id="GO:0003677">
    <property type="term" value="F:DNA binding"/>
    <property type="evidence" value="ECO:0007669"/>
    <property type="project" value="InterPro"/>
</dbReference>
<dbReference type="CDD" id="cd00093">
    <property type="entry name" value="HTH_XRE"/>
    <property type="match status" value="1"/>
</dbReference>
<dbReference type="AlphaFoldDB" id="H1DHP3"/>
<evidence type="ECO:0000313" key="2">
    <source>
        <dbReference type="EMBL" id="EHP47172.1"/>
    </source>
</evidence>
<dbReference type="Gene3D" id="1.10.260.40">
    <property type="entry name" value="lambda repressor-like DNA-binding domains"/>
    <property type="match status" value="1"/>
</dbReference>
<dbReference type="eggNOG" id="COG3620">
    <property type="taxonomic scope" value="Bacteria"/>
</dbReference>
<accession>H1DHP3</accession>
<dbReference type="EMBL" id="ADMC01000023">
    <property type="protein sequence ID" value="EHP47172.1"/>
    <property type="molecule type" value="Genomic_DNA"/>
</dbReference>
<dbReference type="PATRIC" id="fig|742817.3.peg.1893"/>
<keyword evidence="3" id="KW-1185">Reference proteome</keyword>
<comment type="caution">
    <text evidence="2">The sequence shown here is derived from an EMBL/GenBank/DDBJ whole genome shotgun (WGS) entry which is preliminary data.</text>
</comment>
<dbReference type="RefSeq" id="WP_009136927.1">
    <property type="nucleotide sequence ID" value="NZ_JH594596.1"/>
</dbReference>
<reference evidence="2 3" key="1">
    <citation type="submission" date="2012-01" db="EMBL/GenBank/DDBJ databases">
        <title>The Genome Sequence of Odoribacter laneus YIT 12061.</title>
        <authorList>
            <consortium name="The Broad Institute Genome Sequencing Platform"/>
            <person name="Earl A."/>
            <person name="Ward D."/>
            <person name="Feldgarden M."/>
            <person name="Gevers D."/>
            <person name="Morotomi M."/>
            <person name="Young S.K."/>
            <person name="Zeng Q."/>
            <person name="Gargeya S."/>
            <person name="Fitzgerald M."/>
            <person name="Haas B."/>
            <person name="Abouelleil A."/>
            <person name="Alvarado L."/>
            <person name="Arachchi H.M."/>
            <person name="Berlin A."/>
            <person name="Chapman S.B."/>
            <person name="Gearin G."/>
            <person name="Goldberg J."/>
            <person name="Griggs A."/>
            <person name="Gujja S."/>
            <person name="Hansen M."/>
            <person name="Heiman D."/>
            <person name="Howarth C."/>
            <person name="Larimer J."/>
            <person name="Lui A."/>
            <person name="MacDonald P.J.P."/>
            <person name="McCowen C."/>
            <person name="Montmayeur A."/>
            <person name="Murphy C."/>
            <person name="Neiman D."/>
            <person name="Pearson M."/>
            <person name="Priest M."/>
            <person name="Roberts A."/>
            <person name="Saif S."/>
            <person name="Shea T."/>
            <person name="Sisk P."/>
            <person name="Stolte C."/>
            <person name="Sykes S."/>
            <person name="Wortman J."/>
            <person name="Nusbaum C."/>
            <person name="Birren B."/>
        </authorList>
    </citation>
    <scope>NUCLEOTIDE SEQUENCE [LARGE SCALE GENOMIC DNA]</scope>
    <source>
        <strain evidence="2 3">YIT 12061</strain>
    </source>
</reference>
<dbReference type="SUPFAM" id="SSF47413">
    <property type="entry name" value="lambda repressor-like DNA-binding domains"/>
    <property type="match status" value="1"/>
</dbReference>
<dbReference type="PROSITE" id="PS50943">
    <property type="entry name" value="HTH_CROC1"/>
    <property type="match status" value="1"/>
</dbReference>
<dbReference type="Proteomes" id="UP000004892">
    <property type="component" value="Unassembled WGS sequence"/>
</dbReference>
<feature type="domain" description="HTH cro/C1-type" evidence="1">
    <location>
        <begin position="47"/>
        <end position="101"/>
    </location>
</feature>
<name>H1DHP3_9BACT</name>
<protein>
    <recommendedName>
        <fullName evidence="1">HTH cro/C1-type domain-containing protein</fullName>
    </recommendedName>
</protein>
<evidence type="ECO:0000259" key="1">
    <source>
        <dbReference type="PROSITE" id="PS50943"/>
    </source>
</evidence>
<dbReference type="SMART" id="SM00530">
    <property type="entry name" value="HTH_XRE"/>
    <property type="match status" value="1"/>
</dbReference>
<organism evidence="2 3">
    <name type="scientific">Odoribacter laneus YIT 12061</name>
    <dbReference type="NCBI Taxonomy" id="742817"/>
    <lineage>
        <taxon>Bacteria</taxon>
        <taxon>Pseudomonadati</taxon>
        <taxon>Bacteroidota</taxon>
        <taxon>Bacteroidia</taxon>
        <taxon>Bacteroidales</taxon>
        <taxon>Odoribacteraceae</taxon>
        <taxon>Odoribacter</taxon>
    </lineage>
</organism>
<proteinExistence type="predicted"/>
<dbReference type="HOGENOM" id="CLU_066192_20_1_10"/>
<dbReference type="GeneID" id="98069342"/>
<dbReference type="STRING" id="742817.HMPREF9449_01779"/>
<dbReference type="InterPro" id="IPR010982">
    <property type="entry name" value="Lambda_DNA-bd_dom_sf"/>
</dbReference>